<keyword evidence="1" id="KW-0812">Transmembrane</keyword>
<dbReference type="EMBL" id="CP072370">
    <property type="protein sequence ID" value="QUB86501.1"/>
    <property type="molecule type" value="Genomic_DNA"/>
</dbReference>
<proteinExistence type="predicted"/>
<feature type="transmembrane region" description="Helical" evidence="1">
    <location>
        <begin position="27"/>
        <end position="46"/>
    </location>
</feature>
<name>A0A0K1NJM1_9BACT</name>
<dbReference type="STRING" id="1236517.ADJ77_03365"/>
<evidence type="ECO:0000313" key="4">
    <source>
        <dbReference type="Proteomes" id="UP000060345"/>
    </source>
</evidence>
<evidence type="ECO:0000313" key="5">
    <source>
        <dbReference type="Proteomes" id="UP000682005"/>
    </source>
</evidence>
<dbReference type="Proteomes" id="UP000060345">
    <property type="component" value="Chromosome 1"/>
</dbReference>
<keyword evidence="1" id="KW-0472">Membrane</keyword>
<protein>
    <submittedName>
        <fullName evidence="3">DUF4492 domain-containing protein</fullName>
    </submittedName>
</protein>
<dbReference type="AlphaFoldDB" id="A0A0K1NJM1"/>
<dbReference type="RefSeq" id="WP_025078504.1">
    <property type="nucleotide sequence ID" value="NZ_BAKO01000016.1"/>
</dbReference>
<keyword evidence="1" id="KW-1133">Transmembrane helix</keyword>
<evidence type="ECO:0000313" key="3">
    <source>
        <dbReference type="EMBL" id="QUB86501.1"/>
    </source>
</evidence>
<evidence type="ECO:0000256" key="1">
    <source>
        <dbReference type="SAM" id="Phobius"/>
    </source>
</evidence>
<organism evidence="2 4">
    <name type="scientific">Prevotella fusca JCM 17724</name>
    <dbReference type="NCBI Taxonomy" id="1236517"/>
    <lineage>
        <taxon>Bacteria</taxon>
        <taxon>Pseudomonadati</taxon>
        <taxon>Bacteroidota</taxon>
        <taxon>Bacteroidia</taxon>
        <taxon>Bacteroidales</taxon>
        <taxon>Prevotellaceae</taxon>
        <taxon>Prevotella</taxon>
    </lineage>
</organism>
<dbReference type="Proteomes" id="UP000682005">
    <property type="component" value="Chromosome 1"/>
</dbReference>
<dbReference type="KEGG" id="pfus:ADJ77_03365"/>
<dbReference type="Pfam" id="PF14899">
    <property type="entry name" value="DUF4492"/>
    <property type="match status" value="1"/>
</dbReference>
<dbReference type="InterPro" id="IPR027853">
    <property type="entry name" value="DUF4492"/>
</dbReference>
<reference evidence="3 5" key="2">
    <citation type="submission" date="2021-03" db="EMBL/GenBank/DDBJ databases">
        <title>Human Oral Microbial Genomes.</title>
        <authorList>
            <person name="Johnston C.D."/>
            <person name="Chen T."/>
            <person name="Dewhirst F.E."/>
        </authorList>
    </citation>
    <scope>NUCLEOTIDE SEQUENCE [LARGE SCALE GENOMIC DNA]</scope>
    <source>
        <strain evidence="3 5">W1435</strain>
    </source>
</reference>
<keyword evidence="5" id="KW-1185">Reference proteome</keyword>
<reference evidence="2 4" key="1">
    <citation type="submission" date="2015-07" db="EMBL/GenBank/DDBJ databases">
        <authorList>
            <person name="Noorani M."/>
        </authorList>
    </citation>
    <scope>NUCLEOTIDE SEQUENCE [LARGE SCALE GENOMIC DNA]</scope>
    <source>
        <strain evidence="2 4">W1435</strain>
    </source>
</reference>
<sequence length="71" mass="8612">MNKKSFFYRVFDLYYDGFRHMTLGKTLWTVIIVKLIIIFLVLKVFFFPNFLKQNAKPGKEGDFIEKQLMKR</sequence>
<dbReference type="EMBL" id="CP012074">
    <property type="protein sequence ID" value="AKU68881.1"/>
    <property type="molecule type" value="Genomic_DNA"/>
</dbReference>
<accession>A0A0K1NJM1</accession>
<gene>
    <name evidence="2" type="ORF">ADJ77_03365</name>
    <name evidence="3" type="ORF">J5A51_10480</name>
</gene>
<evidence type="ECO:0000313" key="2">
    <source>
        <dbReference type="EMBL" id="AKU68881.1"/>
    </source>
</evidence>